<evidence type="ECO:0000256" key="10">
    <source>
        <dbReference type="ARBA" id="ARBA00044969"/>
    </source>
</evidence>
<dbReference type="SUPFAM" id="SSF48024">
    <property type="entry name" value="N-terminal domain of DnaB helicase"/>
    <property type="match status" value="1"/>
</dbReference>
<dbReference type="Pfam" id="PF03796">
    <property type="entry name" value="DnaB_C"/>
    <property type="match status" value="1"/>
</dbReference>
<dbReference type="RefSeq" id="WP_201104256.1">
    <property type="nucleotide sequence ID" value="NZ_CP067977.1"/>
</dbReference>
<dbReference type="InterPro" id="IPR036185">
    <property type="entry name" value="DNA_heli_DnaB-like_N_sf"/>
</dbReference>
<evidence type="ECO:0000256" key="4">
    <source>
        <dbReference type="ARBA" id="ARBA00022741"/>
    </source>
</evidence>
<dbReference type="InterPro" id="IPR027417">
    <property type="entry name" value="P-loop_NTPase"/>
</dbReference>
<dbReference type="PANTHER" id="PTHR30153:SF2">
    <property type="entry name" value="REPLICATIVE DNA HELICASE"/>
    <property type="match status" value="1"/>
</dbReference>
<dbReference type="EMBL" id="CP067977">
    <property type="protein sequence ID" value="QQQ19820.1"/>
    <property type="molecule type" value="Genomic_DNA"/>
</dbReference>
<dbReference type="Proteomes" id="UP000595448">
    <property type="component" value="Chromosome"/>
</dbReference>
<keyword evidence="4" id="KW-0547">Nucleotide-binding</keyword>
<name>A0ABX7BQI0_9CAUL</name>
<comment type="catalytic activity">
    <reaction evidence="11">
        <text>ATP + H2O = ADP + phosphate + H(+)</text>
        <dbReference type="Rhea" id="RHEA:13065"/>
        <dbReference type="ChEBI" id="CHEBI:15377"/>
        <dbReference type="ChEBI" id="CHEBI:15378"/>
        <dbReference type="ChEBI" id="CHEBI:30616"/>
        <dbReference type="ChEBI" id="CHEBI:43474"/>
        <dbReference type="ChEBI" id="CHEBI:456216"/>
        <dbReference type="EC" id="5.6.2.3"/>
    </reaction>
</comment>
<dbReference type="InterPro" id="IPR007693">
    <property type="entry name" value="DNA_helicase_DnaB-like_N"/>
</dbReference>
<keyword evidence="9" id="KW-0413">Isomerase</keyword>
<evidence type="ECO:0000313" key="14">
    <source>
        <dbReference type="Proteomes" id="UP000595448"/>
    </source>
</evidence>
<dbReference type="SUPFAM" id="SSF52540">
    <property type="entry name" value="P-loop containing nucleoside triphosphate hydrolases"/>
    <property type="match status" value="1"/>
</dbReference>
<proteinExistence type="inferred from homology"/>
<dbReference type="PANTHER" id="PTHR30153">
    <property type="entry name" value="REPLICATIVE DNA HELICASE DNAB"/>
    <property type="match status" value="1"/>
</dbReference>
<dbReference type="EC" id="5.6.2.3" evidence="10"/>
<evidence type="ECO:0000256" key="6">
    <source>
        <dbReference type="ARBA" id="ARBA00022806"/>
    </source>
</evidence>
<organism evidence="13 14">
    <name type="scientific">Brevundimonas vitisensis</name>
    <dbReference type="NCBI Taxonomy" id="2800818"/>
    <lineage>
        <taxon>Bacteria</taxon>
        <taxon>Pseudomonadati</taxon>
        <taxon>Pseudomonadota</taxon>
        <taxon>Alphaproteobacteria</taxon>
        <taxon>Caulobacterales</taxon>
        <taxon>Caulobacteraceae</taxon>
        <taxon>Brevundimonas</taxon>
    </lineage>
</organism>
<keyword evidence="3" id="KW-0235">DNA replication</keyword>
<keyword evidence="5" id="KW-0378">Hydrolase</keyword>
<keyword evidence="14" id="KW-1185">Reference proteome</keyword>
<feature type="domain" description="SF4 helicase" evidence="12">
    <location>
        <begin position="170"/>
        <end position="470"/>
    </location>
</feature>
<dbReference type="InterPro" id="IPR007694">
    <property type="entry name" value="DNA_helicase_DnaB-like_C"/>
</dbReference>
<evidence type="ECO:0000313" key="13">
    <source>
        <dbReference type="EMBL" id="QQQ19820.1"/>
    </source>
</evidence>
<evidence type="ECO:0000256" key="5">
    <source>
        <dbReference type="ARBA" id="ARBA00022801"/>
    </source>
</evidence>
<dbReference type="SMART" id="SM00382">
    <property type="entry name" value="AAA"/>
    <property type="match status" value="1"/>
</dbReference>
<accession>A0ABX7BQI0</accession>
<comment type="similarity">
    <text evidence="1">Belongs to the helicase family. DnaB subfamily.</text>
</comment>
<evidence type="ECO:0000259" key="12">
    <source>
        <dbReference type="PROSITE" id="PS51199"/>
    </source>
</evidence>
<evidence type="ECO:0000256" key="2">
    <source>
        <dbReference type="ARBA" id="ARBA00022515"/>
    </source>
</evidence>
<sequence length="470" mass="51588">MIQSLWNAEVELHALAASIYSPGQCDTAFERLTPEAFVDPVHSRIWAAVLDLRSSGSGMDPQAIAHRLGDDRGFNEWGGVRALFDVIEKASPLAIDSLTGILCDLQTRRALDALGVELVARARDTADETGDAILATFERRAAEVAQKTSVDTAWLQAGDMIEEAIATARARNGAIRYPVGIRDVDKILGGLNAGETTIVAAWTGMGKTIAGLQIAKANGSLRKGVAFFSLEMGAAPMGMRLACDLAYDRSAPAFSGRTTNITINRAIAGDLSEDEFARLTVAQQTASRWPIHFDVRPGRTVQQIEAATVRLHREWRRVGIEPGPVIIDHIGKIRPTQDRKGNVTAETRDVSNDLDIMAKRLGVPVVALCQLNRTVENGPSKDKRPSLSSIKDSGAIAENARQVIFIYRPEYYYREPFEHEDIMAKAERLAELQKVKNHFYWIIDKNSNGPRGQALSYCMTDCSAVRDWTS</sequence>
<evidence type="ECO:0000256" key="7">
    <source>
        <dbReference type="ARBA" id="ARBA00022840"/>
    </source>
</evidence>
<dbReference type="InterPro" id="IPR003593">
    <property type="entry name" value="AAA+_ATPase"/>
</dbReference>
<evidence type="ECO:0000256" key="1">
    <source>
        <dbReference type="ARBA" id="ARBA00008428"/>
    </source>
</evidence>
<protein>
    <recommendedName>
        <fullName evidence="10">DNA 5'-3' helicase</fullName>
        <ecNumber evidence="10">5.6.2.3</ecNumber>
    </recommendedName>
</protein>
<dbReference type="Pfam" id="PF00772">
    <property type="entry name" value="DnaB"/>
    <property type="match status" value="1"/>
</dbReference>
<dbReference type="Gene3D" id="1.10.860.10">
    <property type="entry name" value="DNAb Helicase, Chain A"/>
    <property type="match status" value="1"/>
</dbReference>
<gene>
    <name evidence="13" type="ORF">JIP62_06970</name>
</gene>
<dbReference type="PROSITE" id="PS51199">
    <property type="entry name" value="SF4_HELICASE"/>
    <property type="match status" value="1"/>
</dbReference>
<dbReference type="Gene3D" id="3.40.50.300">
    <property type="entry name" value="P-loop containing nucleotide triphosphate hydrolases"/>
    <property type="match status" value="1"/>
</dbReference>
<evidence type="ECO:0000256" key="8">
    <source>
        <dbReference type="ARBA" id="ARBA00023125"/>
    </source>
</evidence>
<evidence type="ECO:0000256" key="11">
    <source>
        <dbReference type="ARBA" id="ARBA00048954"/>
    </source>
</evidence>
<keyword evidence="7" id="KW-0067">ATP-binding</keyword>
<keyword evidence="6" id="KW-0347">Helicase</keyword>
<evidence type="ECO:0000256" key="3">
    <source>
        <dbReference type="ARBA" id="ARBA00022705"/>
    </source>
</evidence>
<reference evidence="13 14" key="1">
    <citation type="submission" date="2021-01" db="EMBL/GenBank/DDBJ databases">
        <title>Brevundimonas vitis sp. nov., an bacterium isolated from grape (Vitis vinifera).</title>
        <authorList>
            <person name="Jiang L."/>
            <person name="Lee J."/>
        </authorList>
    </citation>
    <scope>NUCLEOTIDE SEQUENCE [LARGE SCALE GENOMIC DNA]</scope>
    <source>
        <strain evidence="13 14">GRTSA-9</strain>
    </source>
</reference>
<dbReference type="InterPro" id="IPR016136">
    <property type="entry name" value="DNA_helicase_N/primase_C"/>
</dbReference>
<evidence type="ECO:0000256" key="9">
    <source>
        <dbReference type="ARBA" id="ARBA00023235"/>
    </source>
</evidence>
<keyword evidence="2" id="KW-0639">Primosome</keyword>
<keyword evidence="8" id="KW-0238">DNA-binding</keyword>